<dbReference type="PANTHER" id="PTHR33975">
    <property type="entry name" value="MYELIN-ASSOCIATED OLIGODENDROCYTE BASIC PROTEIN"/>
    <property type="match status" value="1"/>
</dbReference>
<geneLocation type="plasmid" evidence="3 4">
    <name>pCRI9333.01</name>
</geneLocation>
<dbReference type="EMBL" id="CP003621">
    <property type="protein sequence ID" value="AFZ15497.1"/>
    <property type="molecule type" value="Genomic_DNA"/>
</dbReference>
<feature type="transmembrane region" description="Helical" evidence="2">
    <location>
        <begin position="113"/>
        <end position="139"/>
    </location>
</feature>
<evidence type="ECO:0000256" key="2">
    <source>
        <dbReference type="SAM" id="Phobius"/>
    </source>
</evidence>
<accession>K9W6V2</accession>
<dbReference type="Pfam" id="PF07466">
    <property type="entry name" value="DUF1517"/>
    <property type="match status" value="1"/>
</dbReference>
<feature type="region of interest" description="Disordered" evidence="1">
    <location>
        <begin position="19"/>
        <end position="94"/>
    </location>
</feature>
<proteinExistence type="predicted"/>
<dbReference type="PANTHER" id="PTHR33975:SF2">
    <property type="entry name" value="MYELIN-ASSOCIATED OLIGODENDROCYTE BASIC PROTEIN"/>
    <property type="match status" value="1"/>
</dbReference>
<dbReference type="PATRIC" id="fig|1173022.3.peg.5097"/>
<dbReference type="InterPro" id="IPR053023">
    <property type="entry name" value="FLAP_modulator"/>
</dbReference>
<dbReference type="AlphaFoldDB" id="K9W6V2"/>
<dbReference type="HOGENOM" id="CLU_047333_1_0_3"/>
<feature type="compositionally biased region" description="Low complexity" evidence="1">
    <location>
        <begin position="83"/>
        <end position="94"/>
    </location>
</feature>
<name>K9W6V2_9CYAN</name>
<sequence length="343" mass="36834">MQLPTKNLGKWLNTSNQAYAASSGGRSGGGSFSKSSSSSTSGSSSGSSRSSSPSNSTSSPTNSNRGNTGGRVKGGSFEKRSVPSNSNSSPSNYNTTTTTTIYSSSSTSSDELAFSWLAFWAVVGIAGVFFGVYFILAAIMKPNSSTSSSNEKLENDIVTVSKVQVALVAIARNIQSQLSDVAVNADTQTSEGLTELLQEAALALLRSPEYWSHVLAISQVVRSRKEAETIFNQFSVEERSKFNAETLAHVNGRVSRNTPISPNQDQDSAAYIVVTLLIGTENDKPLFDEILSPDALKQTLVHLAAIPSDHLLIFELLWSPQEETDSLTYDQLLTKYKDMIQIT</sequence>
<evidence type="ECO:0000313" key="4">
    <source>
        <dbReference type="Proteomes" id="UP000010472"/>
    </source>
</evidence>
<gene>
    <name evidence="3" type="ORF">Cri9333_4718</name>
</gene>
<evidence type="ECO:0008006" key="5">
    <source>
        <dbReference type="Google" id="ProtNLM"/>
    </source>
</evidence>
<keyword evidence="3" id="KW-0614">Plasmid</keyword>
<organism evidence="3 4">
    <name type="scientific">Crinalium epipsammum PCC 9333</name>
    <dbReference type="NCBI Taxonomy" id="1173022"/>
    <lineage>
        <taxon>Bacteria</taxon>
        <taxon>Bacillati</taxon>
        <taxon>Cyanobacteriota</taxon>
        <taxon>Cyanophyceae</taxon>
        <taxon>Gomontiellales</taxon>
        <taxon>Gomontiellaceae</taxon>
        <taxon>Crinalium</taxon>
    </lineage>
</organism>
<keyword evidence="2" id="KW-0812">Transmembrane</keyword>
<reference evidence="3 4" key="1">
    <citation type="submission" date="2012-06" db="EMBL/GenBank/DDBJ databases">
        <title>Finished plasmid 1 of genome of Crinalium epipsammum PCC 9333.</title>
        <authorList>
            <consortium name="US DOE Joint Genome Institute"/>
            <person name="Gugger M."/>
            <person name="Coursin T."/>
            <person name="Rippka R."/>
            <person name="Tandeau De Marsac N."/>
            <person name="Huntemann M."/>
            <person name="Wei C.-L."/>
            <person name="Han J."/>
            <person name="Detter J.C."/>
            <person name="Han C."/>
            <person name="Tapia R."/>
            <person name="Davenport K."/>
            <person name="Daligault H."/>
            <person name="Erkkila T."/>
            <person name="Gu W."/>
            <person name="Munk A.C.C."/>
            <person name="Teshima H."/>
            <person name="Xu Y."/>
            <person name="Chain P."/>
            <person name="Chen A."/>
            <person name="Krypides N."/>
            <person name="Mavromatis K."/>
            <person name="Markowitz V."/>
            <person name="Szeto E."/>
            <person name="Ivanova N."/>
            <person name="Mikhailova N."/>
            <person name="Ovchinnikova G."/>
            <person name="Pagani I."/>
            <person name="Pati A."/>
            <person name="Goodwin L."/>
            <person name="Peters L."/>
            <person name="Pitluck S."/>
            <person name="Woyke T."/>
            <person name="Kerfeld C."/>
        </authorList>
    </citation>
    <scope>NUCLEOTIDE SEQUENCE [LARGE SCALE GENOMIC DNA]</scope>
    <source>
        <strain evidence="3 4">PCC 9333</strain>
        <plasmid evidence="4">Plasmid pCRI9333.01</plasmid>
    </source>
</reference>
<evidence type="ECO:0000256" key="1">
    <source>
        <dbReference type="SAM" id="MobiDB-lite"/>
    </source>
</evidence>
<keyword evidence="2" id="KW-1133">Transmembrane helix</keyword>
<dbReference type="KEGG" id="cep:Cri9333_4718"/>
<dbReference type="PIRSF" id="PIRSF037221">
    <property type="entry name" value="DUF1517"/>
    <property type="match status" value="1"/>
</dbReference>
<evidence type="ECO:0000313" key="3">
    <source>
        <dbReference type="EMBL" id="AFZ15497.1"/>
    </source>
</evidence>
<feature type="compositionally biased region" description="Low complexity" evidence="1">
    <location>
        <begin position="32"/>
        <end position="66"/>
    </location>
</feature>
<protein>
    <recommendedName>
        <fullName evidence="5">DUF1517 domain-containing protein</fullName>
    </recommendedName>
</protein>
<keyword evidence="2" id="KW-0472">Membrane</keyword>
<keyword evidence="4" id="KW-1185">Reference proteome</keyword>
<dbReference type="Proteomes" id="UP000010472">
    <property type="component" value="Plasmid pCRI9333.01"/>
</dbReference>
<dbReference type="InterPro" id="IPR010903">
    <property type="entry name" value="DUF1517"/>
</dbReference>